<keyword evidence="8" id="KW-1185">Reference proteome</keyword>
<evidence type="ECO:0000256" key="2">
    <source>
        <dbReference type="ARBA" id="ARBA00022771"/>
    </source>
</evidence>
<dbReference type="GeneID" id="115259185"/>
<evidence type="ECO:0000313" key="8">
    <source>
        <dbReference type="Proteomes" id="UP000069940"/>
    </source>
</evidence>
<evidence type="ECO:0000313" key="7">
    <source>
        <dbReference type="EnsemblMetazoa" id="AALFPA23_021797.P32278"/>
    </source>
</evidence>
<dbReference type="InterPro" id="IPR001878">
    <property type="entry name" value="Znf_CCHC"/>
</dbReference>
<dbReference type="Proteomes" id="UP000069940">
    <property type="component" value="Unassembled WGS sequence"/>
</dbReference>
<accession>A0ABM1ZUM2</accession>
<dbReference type="InterPro" id="IPR036875">
    <property type="entry name" value="Znf_CCHC_sf"/>
</dbReference>
<dbReference type="EnsemblMetazoa" id="AALFPA23_021797.R32278">
    <property type="protein sequence ID" value="AALFPA23_021797.P32278"/>
    <property type="gene ID" value="AALFPA23_021797"/>
</dbReference>
<protein>
    <recommendedName>
        <fullName evidence="6">CCHC-type domain-containing protein</fullName>
    </recommendedName>
</protein>
<evidence type="ECO:0000259" key="6">
    <source>
        <dbReference type="PROSITE" id="PS50158"/>
    </source>
</evidence>
<dbReference type="RefSeq" id="XP_062704884.1">
    <property type="nucleotide sequence ID" value="XM_062848900.1"/>
</dbReference>
<dbReference type="InterPro" id="IPR013083">
    <property type="entry name" value="Znf_RING/FYVE/PHD"/>
</dbReference>
<feature type="region of interest" description="Disordered" evidence="5">
    <location>
        <begin position="187"/>
        <end position="215"/>
    </location>
</feature>
<reference evidence="8" key="1">
    <citation type="journal article" date="2015" name="Proc. Natl. Acad. Sci. U.S.A.">
        <title>Genome sequence of the Asian Tiger mosquito, Aedes albopictus, reveals insights into its biology, genetics, and evolution.</title>
        <authorList>
            <person name="Chen X.G."/>
            <person name="Jiang X."/>
            <person name="Gu J."/>
            <person name="Xu M."/>
            <person name="Wu Y."/>
            <person name="Deng Y."/>
            <person name="Zhang C."/>
            <person name="Bonizzoni M."/>
            <person name="Dermauw W."/>
            <person name="Vontas J."/>
            <person name="Armbruster P."/>
            <person name="Huang X."/>
            <person name="Yang Y."/>
            <person name="Zhang H."/>
            <person name="He W."/>
            <person name="Peng H."/>
            <person name="Liu Y."/>
            <person name="Wu K."/>
            <person name="Chen J."/>
            <person name="Lirakis M."/>
            <person name="Topalis P."/>
            <person name="Van Leeuwen T."/>
            <person name="Hall A.B."/>
            <person name="Jiang X."/>
            <person name="Thorpe C."/>
            <person name="Mueller R.L."/>
            <person name="Sun C."/>
            <person name="Waterhouse R.M."/>
            <person name="Yan G."/>
            <person name="Tu Z.J."/>
            <person name="Fang X."/>
            <person name="James A.A."/>
        </authorList>
    </citation>
    <scope>NUCLEOTIDE SEQUENCE [LARGE SCALE GENOMIC DNA]</scope>
    <source>
        <strain evidence="8">Foshan</strain>
    </source>
</reference>
<reference evidence="7" key="2">
    <citation type="submission" date="2025-05" db="UniProtKB">
        <authorList>
            <consortium name="EnsemblMetazoa"/>
        </authorList>
    </citation>
    <scope>IDENTIFICATION</scope>
    <source>
        <strain evidence="7">Foshan</strain>
    </source>
</reference>
<dbReference type="SUPFAM" id="SSF57756">
    <property type="entry name" value="Retrovirus zinc finger-like domains"/>
    <property type="match status" value="1"/>
</dbReference>
<feature type="compositionally biased region" description="Low complexity" evidence="5">
    <location>
        <begin position="198"/>
        <end position="210"/>
    </location>
</feature>
<dbReference type="PROSITE" id="PS01359">
    <property type="entry name" value="ZF_PHD_1"/>
    <property type="match status" value="1"/>
</dbReference>
<evidence type="ECO:0000256" key="1">
    <source>
        <dbReference type="ARBA" id="ARBA00022723"/>
    </source>
</evidence>
<keyword evidence="2 4" id="KW-0863">Zinc-finger</keyword>
<name>A0ABM1ZUM2_AEDAL</name>
<evidence type="ECO:0000256" key="4">
    <source>
        <dbReference type="PROSITE-ProRule" id="PRU00047"/>
    </source>
</evidence>
<dbReference type="Gene3D" id="3.30.40.10">
    <property type="entry name" value="Zinc/RING finger domain, C3HC4 (zinc finger)"/>
    <property type="match status" value="1"/>
</dbReference>
<evidence type="ECO:0000256" key="5">
    <source>
        <dbReference type="SAM" id="MobiDB-lite"/>
    </source>
</evidence>
<dbReference type="PROSITE" id="PS50158">
    <property type="entry name" value="ZF_CCHC"/>
    <property type="match status" value="1"/>
</dbReference>
<evidence type="ECO:0000256" key="3">
    <source>
        <dbReference type="ARBA" id="ARBA00022833"/>
    </source>
</evidence>
<feature type="domain" description="CCHC-type" evidence="6">
    <location>
        <begin position="370"/>
        <end position="386"/>
    </location>
</feature>
<proteinExistence type="predicted"/>
<sequence>MMTSVLCDVCVQSIVADSDRVYCFGGCKKILHIRCSELTKAGANALRDNVGLKYMCFDCRKTQICLNKLQQACSEMTEKYNALSTLLTDLASNVESCITTQLKAYENSISVRLDSISTQLQNINSASNPVATASNTTGVVVSYADVCRNDNFNQRKPSSAEKSSNQGAAVPVLTDRVLRSGRRRLAVPNPSINSLHDPVQSTPTSSVSQSKSPMIKTKRIERIEKTVLLRPKSNQQTAVTKADLCDKLDPTAYAVKEEHASQLVSAVNNALSEKYTVEVMKPLHPRVKLVGLTENMDEDDLIRKLKAQNHLPNTFVVRCIRITEIQKQNISRFNAVLELDAPSYEAIMKLQRVYIGWERYRVVEDLNVKRCYKCSEYGHLASACSKPVCCPRCAEGHEISECMSDYEKCVNCEKINSQRTSESDRLADVNHSSWSQKCPIYIRRLKKARQNIDYST</sequence>
<dbReference type="InterPro" id="IPR019786">
    <property type="entry name" value="Zinc_finger_PHD-type_CS"/>
</dbReference>
<keyword evidence="1" id="KW-0479">Metal-binding</keyword>
<keyword evidence="3" id="KW-0862">Zinc</keyword>
<organism evidence="7 8">
    <name type="scientific">Aedes albopictus</name>
    <name type="common">Asian tiger mosquito</name>
    <name type="synonym">Stegomyia albopicta</name>
    <dbReference type="NCBI Taxonomy" id="7160"/>
    <lineage>
        <taxon>Eukaryota</taxon>
        <taxon>Metazoa</taxon>
        <taxon>Ecdysozoa</taxon>
        <taxon>Arthropoda</taxon>
        <taxon>Hexapoda</taxon>
        <taxon>Insecta</taxon>
        <taxon>Pterygota</taxon>
        <taxon>Neoptera</taxon>
        <taxon>Endopterygota</taxon>
        <taxon>Diptera</taxon>
        <taxon>Nematocera</taxon>
        <taxon>Culicoidea</taxon>
        <taxon>Culicidae</taxon>
        <taxon>Culicinae</taxon>
        <taxon>Aedini</taxon>
        <taxon>Aedes</taxon>
        <taxon>Stegomyia</taxon>
    </lineage>
</organism>